<dbReference type="STRING" id="45235.A0A2K3QC81"/>
<feature type="compositionally biased region" description="Polar residues" evidence="1">
    <location>
        <begin position="426"/>
        <end position="451"/>
    </location>
</feature>
<sequence length="718" mass="79212">MTSTQLPPLNFGDGGFRISIFPVSDIDVPDVLPAELDGRDRDRDRGCEKPKPKSKPKPNPVAVVGAQPEPSHPPPPSPRPPVANVPVHPIPSLQDAFTESLHEVTDGTAADKPKLAVLDPRSRRERLLSQDEDAEPFDATWRYRKGQKQHELFKLIGQISFGVYLLVNGMASSDAQVISILQGHIDEVDEFLQVTLEDLGEAVEDLNGRIAHLKLPLSNIQVFEQLLEDRNFRCEILAGNQRIHYVLMRTAVAVKQWDDDVEAGLQCIAAFTSWLNDEKVPMRRVEVVEVFDAMKGNVDGWLNAFDEIDDRTQEVNNLIGRLTTIIAEVEKKAGEVSRRTWASIPPFSAPPHIPHSPVSGGKHRSVASGGSSRQSHPRLSQQQHPSIHGVSTSRHWRTAADDTDADSIEFPLPGGLPLLPPRSGSRHTPTESLDSCKSNQQPSLRSASSPGSRHKDIDRHGPSSDEPLYVLQPRTYTPQPPELMPSPMLKEAGSITPKSEAKAQAPTSPVDGNTDGTLKKKGSIRHRISLKTSLPGAIRIPLRTTADTPVTTQSSKHATPRTARSQLVDSTYGSDQSMSPPVRPQVDYSPRSDQQQHYHPVRASPHSPLQQRPCTAANQHTAASPRTSPLRPQHLRNQPSRLGGMSMMSVVSTTTPSVQTQGGDGTLKKKRSAFGWLKKAFSMDEEERAAFEARRAMAQKDRYYEPNSPKFLDGRRIR</sequence>
<keyword evidence="3" id="KW-1185">Reference proteome</keyword>
<accession>A0A2K3QC81</accession>
<proteinExistence type="predicted"/>
<feature type="region of interest" description="Disordered" evidence="1">
    <location>
        <begin position="343"/>
        <end position="643"/>
    </location>
</feature>
<dbReference type="Proteomes" id="UP000236621">
    <property type="component" value="Unassembled WGS sequence"/>
</dbReference>
<feature type="compositionally biased region" description="Basic and acidic residues" evidence="1">
    <location>
        <begin position="36"/>
        <end position="51"/>
    </location>
</feature>
<protein>
    <submittedName>
        <fullName evidence="2">Uncharacterized protein</fullName>
    </submittedName>
</protein>
<dbReference type="EMBL" id="NRSZ01000799">
    <property type="protein sequence ID" value="PNY25150.1"/>
    <property type="molecule type" value="Genomic_DNA"/>
</dbReference>
<evidence type="ECO:0000256" key="1">
    <source>
        <dbReference type="SAM" id="MobiDB-lite"/>
    </source>
</evidence>
<comment type="caution">
    <text evidence="2">The sequence shown here is derived from an EMBL/GenBank/DDBJ whole genome shotgun (WGS) entry which is preliminary data.</text>
</comment>
<feature type="compositionally biased region" description="Polar residues" evidence="1">
    <location>
        <begin position="368"/>
        <end position="393"/>
    </location>
</feature>
<feature type="region of interest" description="Disordered" evidence="1">
    <location>
        <begin position="30"/>
        <end position="89"/>
    </location>
</feature>
<reference evidence="2 3" key="1">
    <citation type="submission" date="2017-08" db="EMBL/GenBank/DDBJ databases">
        <title>Harnessing the power of phylogenomics to disentangle the directionality and signatures of interkingdom host jumping in the parasitic fungal genus Tolypocladium.</title>
        <authorList>
            <person name="Quandt C.A."/>
            <person name="Patterson W."/>
            <person name="Spatafora J.W."/>
        </authorList>
    </citation>
    <scope>NUCLEOTIDE SEQUENCE [LARGE SCALE GENOMIC DNA]</scope>
    <source>
        <strain evidence="2 3">CBS 113982</strain>
    </source>
</reference>
<gene>
    <name evidence="2" type="ORF">TCAP_04913</name>
</gene>
<feature type="compositionally biased region" description="Polar residues" evidence="1">
    <location>
        <begin position="545"/>
        <end position="579"/>
    </location>
</feature>
<dbReference type="OrthoDB" id="5389734at2759"/>
<feature type="compositionally biased region" description="Basic residues" evidence="1">
    <location>
        <begin position="519"/>
        <end position="529"/>
    </location>
</feature>
<evidence type="ECO:0000313" key="2">
    <source>
        <dbReference type="EMBL" id="PNY25150.1"/>
    </source>
</evidence>
<feature type="compositionally biased region" description="Polar residues" evidence="1">
    <location>
        <begin position="607"/>
        <end position="627"/>
    </location>
</feature>
<organism evidence="2 3">
    <name type="scientific">Tolypocladium capitatum</name>
    <dbReference type="NCBI Taxonomy" id="45235"/>
    <lineage>
        <taxon>Eukaryota</taxon>
        <taxon>Fungi</taxon>
        <taxon>Dikarya</taxon>
        <taxon>Ascomycota</taxon>
        <taxon>Pezizomycotina</taxon>
        <taxon>Sordariomycetes</taxon>
        <taxon>Hypocreomycetidae</taxon>
        <taxon>Hypocreales</taxon>
        <taxon>Ophiocordycipitaceae</taxon>
        <taxon>Tolypocladium</taxon>
    </lineage>
</organism>
<feature type="compositionally biased region" description="Pro residues" evidence="1">
    <location>
        <begin position="70"/>
        <end position="83"/>
    </location>
</feature>
<name>A0A2K3QC81_9HYPO</name>
<feature type="compositionally biased region" description="Basic and acidic residues" evidence="1">
    <location>
        <begin position="453"/>
        <end position="463"/>
    </location>
</feature>
<feature type="compositionally biased region" description="Polar residues" evidence="1">
    <location>
        <begin position="505"/>
        <end position="516"/>
    </location>
</feature>
<evidence type="ECO:0000313" key="3">
    <source>
        <dbReference type="Proteomes" id="UP000236621"/>
    </source>
</evidence>
<dbReference type="AlphaFoldDB" id="A0A2K3QC81"/>